<reference evidence="1" key="1">
    <citation type="submission" date="2021-03" db="EMBL/GenBank/DDBJ databases">
        <title>Draft genome sequence of rust myrtle Austropuccinia psidii MF-1, a brazilian biotype.</title>
        <authorList>
            <person name="Quecine M.C."/>
            <person name="Pachon D.M.R."/>
            <person name="Bonatelli M.L."/>
            <person name="Correr F.H."/>
            <person name="Franceschini L.M."/>
            <person name="Leite T.F."/>
            <person name="Margarido G.R.A."/>
            <person name="Almeida C.A."/>
            <person name="Ferrarezi J.A."/>
            <person name="Labate C.A."/>
        </authorList>
    </citation>
    <scope>NUCLEOTIDE SEQUENCE</scope>
    <source>
        <strain evidence="1">MF-1</strain>
    </source>
</reference>
<organism evidence="1 2">
    <name type="scientific">Austropuccinia psidii MF-1</name>
    <dbReference type="NCBI Taxonomy" id="1389203"/>
    <lineage>
        <taxon>Eukaryota</taxon>
        <taxon>Fungi</taxon>
        <taxon>Dikarya</taxon>
        <taxon>Basidiomycota</taxon>
        <taxon>Pucciniomycotina</taxon>
        <taxon>Pucciniomycetes</taxon>
        <taxon>Pucciniales</taxon>
        <taxon>Sphaerophragmiaceae</taxon>
        <taxon>Austropuccinia</taxon>
    </lineage>
</organism>
<evidence type="ECO:0000313" key="2">
    <source>
        <dbReference type="Proteomes" id="UP000765509"/>
    </source>
</evidence>
<keyword evidence="2" id="KW-1185">Reference proteome</keyword>
<name>A0A9Q3PL41_9BASI</name>
<comment type="caution">
    <text evidence="1">The sequence shown here is derived from an EMBL/GenBank/DDBJ whole genome shotgun (WGS) entry which is preliminary data.</text>
</comment>
<proteinExistence type="predicted"/>
<protein>
    <recommendedName>
        <fullName evidence="3">GAG-pre-integrase domain-containing protein</fullName>
    </recommendedName>
</protein>
<evidence type="ECO:0000313" key="1">
    <source>
        <dbReference type="EMBL" id="MBW0564397.1"/>
    </source>
</evidence>
<dbReference type="Proteomes" id="UP000765509">
    <property type="component" value="Unassembled WGS sequence"/>
</dbReference>
<gene>
    <name evidence="1" type="ORF">O181_104112</name>
</gene>
<dbReference type="AlphaFoldDB" id="A0A9Q3PL41"/>
<dbReference type="OrthoDB" id="2496969at2759"/>
<sequence length="143" mass="15029">MSTTKTLYAANGAKMHVAAEGTLQLTTSIGRLSLPNSLVVPSASSVLIPLGSFLNDGATLKGHKGGANLFDKNNRLILTTQIVNNVLLVDTPPVARACASVKPDPLMVHKQLGHPNNVVASKICPDIDFSNVNFISCSLSKSH</sequence>
<accession>A0A9Q3PL41</accession>
<dbReference type="EMBL" id="AVOT02075761">
    <property type="protein sequence ID" value="MBW0564397.1"/>
    <property type="molecule type" value="Genomic_DNA"/>
</dbReference>
<evidence type="ECO:0008006" key="3">
    <source>
        <dbReference type="Google" id="ProtNLM"/>
    </source>
</evidence>